<feature type="domain" description="HTH lacI-type" evidence="5">
    <location>
        <begin position="13"/>
        <end position="67"/>
    </location>
</feature>
<dbReference type="Pfam" id="PF13377">
    <property type="entry name" value="Peripla_BP_3"/>
    <property type="match status" value="1"/>
</dbReference>
<dbReference type="EMBL" id="PDJD01000001">
    <property type="protein sequence ID" value="PFG19697.1"/>
    <property type="molecule type" value="Genomic_DNA"/>
</dbReference>
<dbReference type="Proteomes" id="UP000224915">
    <property type="component" value="Unassembled WGS sequence"/>
</dbReference>
<dbReference type="RefSeq" id="WP_098468779.1">
    <property type="nucleotide sequence ID" value="NZ_PDJD01000001.1"/>
</dbReference>
<dbReference type="Pfam" id="PF00356">
    <property type="entry name" value="LacI"/>
    <property type="match status" value="1"/>
</dbReference>
<evidence type="ECO:0000313" key="7">
    <source>
        <dbReference type="Proteomes" id="UP000224915"/>
    </source>
</evidence>
<dbReference type="CDD" id="cd01574">
    <property type="entry name" value="PBP1_LacI"/>
    <property type="match status" value="1"/>
</dbReference>
<keyword evidence="1" id="KW-0805">Transcription regulation</keyword>
<dbReference type="PROSITE" id="PS50932">
    <property type="entry name" value="HTH_LACI_2"/>
    <property type="match status" value="1"/>
</dbReference>
<dbReference type="InterPro" id="IPR046335">
    <property type="entry name" value="LacI/GalR-like_sensor"/>
</dbReference>
<evidence type="ECO:0000256" key="1">
    <source>
        <dbReference type="ARBA" id="ARBA00023015"/>
    </source>
</evidence>
<evidence type="ECO:0000256" key="3">
    <source>
        <dbReference type="ARBA" id="ARBA00023163"/>
    </source>
</evidence>
<dbReference type="InterPro" id="IPR028082">
    <property type="entry name" value="Peripla_BP_I"/>
</dbReference>
<comment type="caution">
    <text evidence="6">The sequence shown here is derived from an EMBL/GenBank/DDBJ whole genome shotgun (WGS) entry which is preliminary data.</text>
</comment>
<feature type="region of interest" description="Disordered" evidence="4">
    <location>
        <begin position="316"/>
        <end position="347"/>
    </location>
</feature>
<dbReference type="SUPFAM" id="SSF47413">
    <property type="entry name" value="lambda repressor-like DNA-binding domains"/>
    <property type="match status" value="1"/>
</dbReference>
<protein>
    <submittedName>
        <fullName evidence="6">LacI family transcriptional regulator</fullName>
    </submittedName>
</protein>
<dbReference type="Gene3D" id="3.40.50.2300">
    <property type="match status" value="2"/>
</dbReference>
<evidence type="ECO:0000313" key="6">
    <source>
        <dbReference type="EMBL" id="PFG19697.1"/>
    </source>
</evidence>
<organism evidence="6 7">
    <name type="scientific">Serinibacter salmoneus</name>
    <dbReference type="NCBI Taxonomy" id="556530"/>
    <lineage>
        <taxon>Bacteria</taxon>
        <taxon>Bacillati</taxon>
        <taxon>Actinomycetota</taxon>
        <taxon>Actinomycetes</taxon>
        <taxon>Micrococcales</taxon>
        <taxon>Beutenbergiaceae</taxon>
        <taxon>Serinibacter</taxon>
    </lineage>
</organism>
<proteinExistence type="predicted"/>
<keyword evidence="2" id="KW-0238">DNA-binding</keyword>
<dbReference type="AlphaFoldDB" id="A0A2A9CZ31"/>
<accession>A0A2A9CZ31</accession>
<dbReference type="GO" id="GO:0000976">
    <property type="term" value="F:transcription cis-regulatory region binding"/>
    <property type="evidence" value="ECO:0007669"/>
    <property type="project" value="TreeGrafter"/>
</dbReference>
<dbReference type="PANTHER" id="PTHR30146">
    <property type="entry name" value="LACI-RELATED TRANSCRIPTIONAL REPRESSOR"/>
    <property type="match status" value="1"/>
</dbReference>
<dbReference type="OrthoDB" id="9785139at2"/>
<evidence type="ECO:0000256" key="2">
    <source>
        <dbReference type="ARBA" id="ARBA00023125"/>
    </source>
</evidence>
<dbReference type="PANTHER" id="PTHR30146:SF153">
    <property type="entry name" value="LACTOSE OPERON REPRESSOR"/>
    <property type="match status" value="1"/>
</dbReference>
<evidence type="ECO:0000256" key="4">
    <source>
        <dbReference type="SAM" id="MobiDB-lite"/>
    </source>
</evidence>
<sequence>MPPRESRTSRPGPSITDVARHVGLSQQTVSRVANGASNVRPETRDRVLAAMTELGYVPNQAARALRSGTFASIGLIAHRLSRTGESRIAEAVVDGARDVGYTVTLVDVEEPDDERVADAARRLTNQAVDGLIILRAEGTPPEFLFPARIPVVVADSRPSPHYTTVTVDDFGGGALAVDHLLGLGHRTVHHVGGPADSVPGLLRERGWRAALTAAGAPVPAVVRGDWTARSGLEVGTRLAQDPTVTAVWCANDEMAAGVMLSLHRAGRRVPHDVSVVGFDGIELAEVLYPPLTTVNLDFDAVGRHLVAALLAQIPGAPGSGGDEVPPRNQVLPVGLLERESTAPPPLR</sequence>
<dbReference type="InterPro" id="IPR000843">
    <property type="entry name" value="HTH_LacI"/>
</dbReference>
<dbReference type="Gene3D" id="1.10.260.40">
    <property type="entry name" value="lambda repressor-like DNA-binding domains"/>
    <property type="match status" value="1"/>
</dbReference>
<name>A0A2A9CZ31_9MICO</name>
<dbReference type="CDD" id="cd01392">
    <property type="entry name" value="HTH_LacI"/>
    <property type="match status" value="1"/>
</dbReference>
<keyword evidence="7" id="KW-1185">Reference proteome</keyword>
<dbReference type="SMART" id="SM00354">
    <property type="entry name" value="HTH_LACI"/>
    <property type="match status" value="1"/>
</dbReference>
<gene>
    <name evidence="6" type="ORF">ATL40_1265</name>
</gene>
<evidence type="ECO:0000259" key="5">
    <source>
        <dbReference type="PROSITE" id="PS50932"/>
    </source>
</evidence>
<reference evidence="6 7" key="1">
    <citation type="submission" date="2017-10" db="EMBL/GenBank/DDBJ databases">
        <title>Sequencing the genomes of 1000 actinobacteria strains.</title>
        <authorList>
            <person name="Klenk H.-P."/>
        </authorList>
    </citation>
    <scope>NUCLEOTIDE SEQUENCE [LARGE SCALE GENOMIC DNA]</scope>
    <source>
        <strain evidence="6 7">DSM 21801</strain>
    </source>
</reference>
<dbReference type="SUPFAM" id="SSF53822">
    <property type="entry name" value="Periplasmic binding protein-like I"/>
    <property type="match status" value="1"/>
</dbReference>
<dbReference type="InterPro" id="IPR010982">
    <property type="entry name" value="Lambda_DNA-bd_dom_sf"/>
</dbReference>
<dbReference type="GO" id="GO:0003700">
    <property type="term" value="F:DNA-binding transcription factor activity"/>
    <property type="evidence" value="ECO:0007669"/>
    <property type="project" value="TreeGrafter"/>
</dbReference>
<keyword evidence="3" id="KW-0804">Transcription</keyword>